<dbReference type="PROSITE" id="PS50048">
    <property type="entry name" value="ZN2_CY6_FUNGAL_2"/>
    <property type="match status" value="1"/>
</dbReference>
<keyword evidence="4" id="KW-0805">Transcription regulation</keyword>
<dbReference type="InterPro" id="IPR001138">
    <property type="entry name" value="Zn2Cys6_DnaBD"/>
</dbReference>
<keyword evidence="2 7" id="KW-0863">Zinc-finger</keyword>
<dbReference type="PANTHER" id="PTHR47660:SF2">
    <property type="entry name" value="TRANSCRIPTION FACTOR WITH C2H2 AND ZN(2)-CYS(6) DNA BINDING DOMAIN (EUROFUNG)"/>
    <property type="match status" value="1"/>
</dbReference>
<feature type="domain" description="Zn(2)-C6 fungal-type" evidence="9">
    <location>
        <begin position="87"/>
        <end position="116"/>
    </location>
</feature>
<evidence type="ECO:0000256" key="1">
    <source>
        <dbReference type="ARBA" id="ARBA00022723"/>
    </source>
</evidence>
<dbReference type="InterPro" id="IPR007219">
    <property type="entry name" value="XnlR_reg_dom"/>
</dbReference>
<dbReference type="SMART" id="SM00355">
    <property type="entry name" value="ZnF_C2H2"/>
    <property type="match status" value="2"/>
</dbReference>
<dbReference type="AlphaFoldDB" id="A0A9P4LV76"/>
<dbReference type="InterPro" id="IPR036864">
    <property type="entry name" value="Zn2-C6_fun-type_DNA-bd_sf"/>
</dbReference>
<dbReference type="InterPro" id="IPR036236">
    <property type="entry name" value="Znf_C2H2_sf"/>
</dbReference>
<dbReference type="Pfam" id="PF00172">
    <property type="entry name" value="Zn_clus"/>
    <property type="match status" value="1"/>
</dbReference>
<evidence type="ECO:0000256" key="7">
    <source>
        <dbReference type="PROSITE-ProRule" id="PRU00042"/>
    </source>
</evidence>
<dbReference type="PROSITE" id="PS00028">
    <property type="entry name" value="ZINC_FINGER_C2H2_1"/>
    <property type="match status" value="2"/>
</dbReference>
<dbReference type="SUPFAM" id="SSF57701">
    <property type="entry name" value="Zn2/Cys6 DNA-binding domain"/>
    <property type="match status" value="1"/>
</dbReference>
<feature type="domain" description="C2H2-type" evidence="10">
    <location>
        <begin position="42"/>
        <end position="69"/>
    </location>
</feature>
<sequence length="913" mass="101148">MDPSESKGPSKGFFQCSECARSYTRVDHLARHVRSHLQEKPFTCPVCNKGFGRPDLLKRHAAGHDADGNTPKRQKRTLTQTSRVSQACKSCAYAKLKCEDQKPCKRCLAKGIACEYNSEHRTPTGTDAPVRAMSQADAPNLTPTLEGSMPLTANASDTATDGQYEQMPTPSTLTQPTLAAPMPPAAMPPPITSVPQQLHLQENYFCDFLRNVMTPADASPFGVGSPSNWPSAQDFEPRNVLDFGVDTSMDFDANDFGLLDSFNGRAFNHFDSFSPMLPDHGVSPNAPRGKMSIPLPPIDPRQRVALGTDAFKKSSWSRWQPAKGRDNASAEHVNLSIPAAEAGSADGRYRVEQHVLRERLTQSSRDKILAMILGTCEPGNVAPVVASFPTTDLLDDLLQCFFAVHSSRAEVDSFIHVPTFSPNAVKPELLAVLIAAGAVLTDIRALQKLGLAMQDAVRMTLPRLCEQANEKTRELHLVQAFMLELQIGLFSGQKRKMEIAESHQQVLYTMLRRAGRFRRSSIANIVPLAQDSGQTLHRKWLAWVEQESFRRLVFHAFIFDAQSSMSLLVNPIISYAELGLPLPSPRDLWDAENATQWKAIFLSLRRDPTTLTNAKPLTLIDCFNDPTALTKSLHLHDAQFAGLVILHGLWATIWELIQLLSISKLRDTGNYASSLLHTHRRDDALRTLSHLKISFLEWPAQHQVQPCPEIRLMLDLLSLYLHMHMEDIQLFAGKEDADEARRVLPALQQWSESTYSWHSVWHAGQVLRNAKGFPRKGLRGFYAIAVLHSSLAFWTYGVILQTRPPGDYSTLLPDVWLDGGETADVQRFTALGRGRPGLTASSPAFDNGGRPTTPQTYIVPLSDPQGAMDVVVEMLRSNWESRGNGERVTPPSLVENVIQLIRDLGAAAGAVVH</sequence>
<keyword evidence="5" id="KW-0804">Transcription</keyword>
<dbReference type="OrthoDB" id="40579at2759"/>
<evidence type="ECO:0008006" key="13">
    <source>
        <dbReference type="Google" id="ProtNLM"/>
    </source>
</evidence>
<evidence type="ECO:0000259" key="9">
    <source>
        <dbReference type="PROSITE" id="PS50048"/>
    </source>
</evidence>
<dbReference type="SMART" id="SM00066">
    <property type="entry name" value="GAL4"/>
    <property type="match status" value="1"/>
</dbReference>
<organism evidence="11 12">
    <name type="scientific">Saccharata proteae CBS 121410</name>
    <dbReference type="NCBI Taxonomy" id="1314787"/>
    <lineage>
        <taxon>Eukaryota</taxon>
        <taxon>Fungi</taxon>
        <taxon>Dikarya</taxon>
        <taxon>Ascomycota</taxon>
        <taxon>Pezizomycotina</taxon>
        <taxon>Dothideomycetes</taxon>
        <taxon>Dothideomycetes incertae sedis</taxon>
        <taxon>Botryosphaeriales</taxon>
        <taxon>Saccharataceae</taxon>
        <taxon>Saccharata</taxon>
    </lineage>
</organism>
<dbReference type="CDD" id="cd00067">
    <property type="entry name" value="GAL4"/>
    <property type="match status" value="1"/>
</dbReference>
<dbReference type="PROSITE" id="PS00463">
    <property type="entry name" value="ZN2_CY6_FUNGAL_1"/>
    <property type="match status" value="1"/>
</dbReference>
<protein>
    <recommendedName>
        <fullName evidence="13">C6 transcription factor RegA</fullName>
    </recommendedName>
</protein>
<dbReference type="Gene3D" id="3.30.160.60">
    <property type="entry name" value="Classic Zinc Finger"/>
    <property type="match status" value="2"/>
</dbReference>
<evidence type="ECO:0000256" key="6">
    <source>
        <dbReference type="ARBA" id="ARBA00023242"/>
    </source>
</evidence>
<evidence type="ECO:0000256" key="8">
    <source>
        <dbReference type="SAM" id="MobiDB-lite"/>
    </source>
</evidence>
<dbReference type="Pfam" id="PF00096">
    <property type="entry name" value="zf-C2H2"/>
    <property type="match status" value="2"/>
</dbReference>
<dbReference type="Pfam" id="PF04082">
    <property type="entry name" value="Fungal_trans"/>
    <property type="match status" value="1"/>
</dbReference>
<evidence type="ECO:0000256" key="4">
    <source>
        <dbReference type="ARBA" id="ARBA00023015"/>
    </source>
</evidence>
<dbReference type="Gene3D" id="4.10.240.10">
    <property type="entry name" value="Zn(2)-C6 fungal-type DNA-binding domain"/>
    <property type="match status" value="1"/>
</dbReference>
<evidence type="ECO:0000313" key="11">
    <source>
        <dbReference type="EMBL" id="KAF2083821.1"/>
    </source>
</evidence>
<keyword evidence="6" id="KW-0539">Nucleus</keyword>
<evidence type="ECO:0000313" key="12">
    <source>
        <dbReference type="Proteomes" id="UP000799776"/>
    </source>
</evidence>
<dbReference type="FunFam" id="3.30.160.60:FF:002343">
    <property type="entry name" value="Zinc finger protein 33A"/>
    <property type="match status" value="1"/>
</dbReference>
<feature type="domain" description="C2H2-type" evidence="10">
    <location>
        <begin position="14"/>
        <end position="41"/>
    </location>
</feature>
<name>A0A9P4LV76_9PEZI</name>
<gene>
    <name evidence="11" type="ORF">K490DRAFT_69422</name>
</gene>
<dbReference type="GO" id="GO:0000981">
    <property type="term" value="F:DNA-binding transcription factor activity, RNA polymerase II-specific"/>
    <property type="evidence" value="ECO:0007669"/>
    <property type="project" value="InterPro"/>
</dbReference>
<comment type="caution">
    <text evidence="11">The sequence shown here is derived from an EMBL/GenBank/DDBJ whole genome shotgun (WGS) entry which is preliminary data.</text>
</comment>
<dbReference type="GO" id="GO:0008270">
    <property type="term" value="F:zinc ion binding"/>
    <property type="evidence" value="ECO:0007669"/>
    <property type="project" value="UniProtKB-KW"/>
</dbReference>
<reference evidence="11" key="1">
    <citation type="journal article" date="2020" name="Stud. Mycol.">
        <title>101 Dothideomycetes genomes: a test case for predicting lifestyles and emergence of pathogens.</title>
        <authorList>
            <person name="Haridas S."/>
            <person name="Albert R."/>
            <person name="Binder M."/>
            <person name="Bloem J."/>
            <person name="Labutti K."/>
            <person name="Salamov A."/>
            <person name="Andreopoulos B."/>
            <person name="Baker S."/>
            <person name="Barry K."/>
            <person name="Bills G."/>
            <person name="Bluhm B."/>
            <person name="Cannon C."/>
            <person name="Castanera R."/>
            <person name="Culley D."/>
            <person name="Daum C."/>
            <person name="Ezra D."/>
            <person name="Gonzalez J."/>
            <person name="Henrissat B."/>
            <person name="Kuo A."/>
            <person name="Liang C."/>
            <person name="Lipzen A."/>
            <person name="Lutzoni F."/>
            <person name="Magnuson J."/>
            <person name="Mondo S."/>
            <person name="Nolan M."/>
            <person name="Ohm R."/>
            <person name="Pangilinan J."/>
            <person name="Park H.-J."/>
            <person name="Ramirez L."/>
            <person name="Alfaro M."/>
            <person name="Sun H."/>
            <person name="Tritt A."/>
            <person name="Yoshinaga Y."/>
            <person name="Zwiers L.-H."/>
            <person name="Turgeon B."/>
            <person name="Goodwin S."/>
            <person name="Spatafora J."/>
            <person name="Crous P."/>
            <person name="Grigoriev I."/>
        </authorList>
    </citation>
    <scope>NUCLEOTIDE SEQUENCE</scope>
    <source>
        <strain evidence="11">CBS 121410</strain>
    </source>
</reference>
<evidence type="ECO:0000256" key="2">
    <source>
        <dbReference type="ARBA" id="ARBA00022771"/>
    </source>
</evidence>
<keyword evidence="3" id="KW-0862">Zinc</keyword>
<dbReference type="GO" id="GO:0003677">
    <property type="term" value="F:DNA binding"/>
    <property type="evidence" value="ECO:0007669"/>
    <property type="project" value="InterPro"/>
</dbReference>
<evidence type="ECO:0000256" key="3">
    <source>
        <dbReference type="ARBA" id="ARBA00022833"/>
    </source>
</evidence>
<dbReference type="GO" id="GO:0006351">
    <property type="term" value="P:DNA-templated transcription"/>
    <property type="evidence" value="ECO:0007669"/>
    <property type="project" value="InterPro"/>
</dbReference>
<dbReference type="PANTHER" id="PTHR47660">
    <property type="entry name" value="TRANSCRIPTION FACTOR WITH C2H2 AND ZN(2)-CYS(6) DNA BINDING DOMAIN (EUROFUNG)-RELATED-RELATED"/>
    <property type="match status" value="1"/>
</dbReference>
<evidence type="ECO:0000256" key="5">
    <source>
        <dbReference type="ARBA" id="ARBA00023163"/>
    </source>
</evidence>
<dbReference type="Proteomes" id="UP000799776">
    <property type="component" value="Unassembled WGS sequence"/>
</dbReference>
<dbReference type="SUPFAM" id="SSF57667">
    <property type="entry name" value="beta-beta-alpha zinc fingers"/>
    <property type="match status" value="1"/>
</dbReference>
<keyword evidence="1" id="KW-0479">Metal-binding</keyword>
<dbReference type="PROSITE" id="PS50157">
    <property type="entry name" value="ZINC_FINGER_C2H2_2"/>
    <property type="match status" value="2"/>
</dbReference>
<keyword evidence="12" id="KW-1185">Reference proteome</keyword>
<dbReference type="EMBL" id="ML978756">
    <property type="protein sequence ID" value="KAF2083821.1"/>
    <property type="molecule type" value="Genomic_DNA"/>
</dbReference>
<evidence type="ECO:0000259" key="10">
    <source>
        <dbReference type="PROSITE" id="PS50157"/>
    </source>
</evidence>
<feature type="region of interest" description="Disordered" evidence="8">
    <location>
        <begin position="60"/>
        <end position="81"/>
    </location>
</feature>
<accession>A0A9P4LV76</accession>
<dbReference type="InterPro" id="IPR013087">
    <property type="entry name" value="Znf_C2H2_type"/>
</dbReference>
<proteinExistence type="predicted"/>
<dbReference type="CDD" id="cd12148">
    <property type="entry name" value="fungal_TF_MHR"/>
    <property type="match status" value="1"/>
</dbReference>